<dbReference type="CDD" id="cd01647">
    <property type="entry name" value="RT_LTR"/>
    <property type="match status" value="1"/>
</dbReference>
<organism evidence="1">
    <name type="scientific">Tanacetum cinerariifolium</name>
    <name type="common">Dalmatian daisy</name>
    <name type="synonym">Chrysanthemum cinerariifolium</name>
    <dbReference type="NCBI Taxonomy" id="118510"/>
    <lineage>
        <taxon>Eukaryota</taxon>
        <taxon>Viridiplantae</taxon>
        <taxon>Streptophyta</taxon>
        <taxon>Embryophyta</taxon>
        <taxon>Tracheophyta</taxon>
        <taxon>Spermatophyta</taxon>
        <taxon>Magnoliopsida</taxon>
        <taxon>eudicotyledons</taxon>
        <taxon>Gunneridae</taxon>
        <taxon>Pentapetalae</taxon>
        <taxon>asterids</taxon>
        <taxon>campanulids</taxon>
        <taxon>Asterales</taxon>
        <taxon>Asteraceae</taxon>
        <taxon>Asteroideae</taxon>
        <taxon>Anthemideae</taxon>
        <taxon>Anthemidinae</taxon>
        <taxon>Tanacetum</taxon>
    </lineage>
</organism>
<keyword evidence="1" id="KW-0548">Nucleotidyltransferase</keyword>
<dbReference type="Gene3D" id="3.30.70.270">
    <property type="match status" value="1"/>
</dbReference>
<accession>A0A699Q271</accession>
<dbReference type="PANTHER" id="PTHR24559:SF444">
    <property type="entry name" value="REVERSE TRANSCRIPTASE DOMAIN-CONTAINING PROTEIN"/>
    <property type="match status" value="1"/>
</dbReference>
<dbReference type="Gene3D" id="3.10.10.10">
    <property type="entry name" value="HIV Type 1 Reverse Transcriptase, subunit A, domain 1"/>
    <property type="match status" value="1"/>
</dbReference>
<sequence>INWVPGAAPVARAPYRLAPSGMKDLSEQLNELSDKGIIRPSFLTMGSSGPIRQKKDGLFRMCIDYRELNKLTVKNRYPLPRIDNLFYQLQRTSVYSKIDLRLGYHQLRV</sequence>
<dbReference type="AlphaFoldDB" id="A0A699Q271"/>
<keyword evidence="1" id="KW-0808">Transferase</keyword>
<dbReference type="InterPro" id="IPR053134">
    <property type="entry name" value="RNA-dir_DNA_polymerase"/>
</dbReference>
<proteinExistence type="predicted"/>
<protein>
    <submittedName>
        <fullName evidence="1">Putative reverse transcriptase domain-containing protein</fullName>
    </submittedName>
</protein>
<dbReference type="PANTHER" id="PTHR24559">
    <property type="entry name" value="TRANSPOSON TY3-I GAG-POL POLYPROTEIN"/>
    <property type="match status" value="1"/>
</dbReference>
<comment type="caution">
    <text evidence="1">The sequence shown here is derived from an EMBL/GenBank/DDBJ whole genome shotgun (WGS) entry which is preliminary data.</text>
</comment>
<feature type="non-terminal residue" evidence="1">
    <location>
        <position position="1"/>
    </location>
</feature>
<evidence type="ECO:0000313" key="1">
    <source>
        <dbReference type="EMBL" id="GFC54324.1"/>
    </source>
</evidence>
<reference evidence="1" key="1">
    <citation type="journal article" date="2019" name="Sci. Rep.">
        <title>Draft genome of Tanacetum cinerariifolium, the natural source of mosquito coil.</title>
        <authorList>
            <person name="Yamashiro T."/>
            <person name="Shiraishi A."/>
            <person name="Satake H."/>
            <person name="Nakayama K."/>
        </authorList>
    </citation>
    <scope>NUCLEOTIDE SEQUENCE</scope>
</reference>
<dbReference type="GO" id="GO:0003964">
    <property type="term" value="F:RNA-directed DNA polymerase activity"/>
    <property type="evidence" value="ECO:0007669"/>
    <property type="project" value="UniProtKB-KW"/>
</dbReference>
<keyword evidence="1" id="KW-0695">RNA-directed DNA polymerase</keyword>
<dbReference type="InterPro" id="IPR043128">
    <property type="entry name" value="Rev_trsase/Diguanyl_cyclase"/>
</dbReference>
<name>A0A699Q271_TANCI</name>
<dbReference type="EMBL" id="BKCJ010960788">
    <property type="protein sequence ID" value="GFC54324.1"/>
    <property type="molecule type" value="Genomic_DNA"/>
</dbReference>
<dbReference type="SUPFAM" id="SSF56672">
    <property type="entry name" value="DNA/RNA polymerases"/>
    <property type="match status" value="1"/>
</dbReference>
<dbReference type="InterPro" id="IPR043502">
    <property type="entry name" value="DNA/RNA_pol_sf"/>
</dbReference>
<gene>
    <name evidence="1" type="ORF">Tci_826294</name>
</gene>